<evidence type="ECO:0000313" key="2">
    <source>
        <dbReference type="Proteomes" id="UP001211065"/>
    </source>
</evidence>
<proteinExistence type="predicted"/>
<dbReference type="EMBL" id="JADGJW010000219">
    <property type="protein sequence ID" value="KAJ3221619.1"/>
    <property type="molecule type" value="Genomic_DNA"/>
</dbReference>
<protein>
    <submittedName>
        <fullName evidence="1">Uncharacterized protein</fullName>
    </submittedName>
</protein>
<organism evidence="1 2">
    <name type="scientific">Clydaea vesicula</name>
    <dbReference type="NCBI Taxonomy" id="447962"/>
    <lineage>
        <taxon>Eukaryota</taxon>
        <taxon>Fungi</taxon>
        <taxon>Fungi incertae sedis</taxon>
        <taxon>Chytridiomycota</taxon>
        <taxon>Chytridiomycota incertae sedis</taxon>
        <taxon>Chytridiomycetes</taxon>
        <taxon>Lobulomycetales</taxon>
        <taxon>Lobulomycetaceae</taxon>
        <taxon>Clydaea</taxon>
    </lineage>
</organism>
<reference evidence="1" key="1">
    <citation type="submission" date="2020-05" db="EMBL/GenBank/DDBJ databases">
        <title>Phylogenomic resolution of chytrid fungi.</title>
        <authorList>
            <person name="Stajich J.E."/>
            <person name="Amses K."/>
            <person name="Simmons R."/>
            <person name="Seto K."/>
            <person name="Myers J."/>
            <person name="Bonds A."/>
            <person name="Quandt C.A."/>
            <person name="Barry K."/>
            <person name="Liu P."/>
            <person name="Grigoriev I."/>
            <person name="Longcore J.E."/>
            <person name="James T.Y."/>
        </authorList>
    </citation>
    <scope>NUCLEOTIDE SEQUENCE</scope>
    <source>
        <strain evidence="1">JEL0476</strain>
    </source>
</reference>
<gene>
    <name evidence="1" type="ORF">HK099_003315</name>
</gene>
<dbReference type="Proteomes" id="UP001211065">
    <property type="component" value="Unassembled WGS sequence"/>
</dbReference>
<evidence type="ECO:0000313" key="1">
    <source>
        <dbReference type="EMBL" id="KAJ3221619.1"/>
    </source>
</evidence>
<comment type="caution">
    <text evidence="1">The sequence shown here is derived from an EMBL/GenBank/DDBJ whole genome shotgun (WGS) entry which is preliminary data.</text>
</comment>
<name>A0AAD5XYX2_9FUNG</name>
<sequence length="344" mass="40635">MAFKKGLINGHFGVSQDVIYALSLFNLTYTQIVDPRRFAPYGHSKKYADYLNNVERLGDYFCDNFETVIVGDTIPDSRFLLQRLDEETYRGKCHIKKLILFTTARFDYGLNIKDDTEDYYKLLKNLMLNENTSNRIFWFANNPWEIKYAKIKLDSDILNFRLVRSFGVSNFKLRNITKEDSEMPVLISYPNTREFEFLLKKNFDFKLLSKNAYGGGVNLAQYKCLIQIPYQVSTMKMYENLRAGVITIIPSKRYLKFLMNVPSYELSAVKDSFEKEGQSFDYIDYYSKELNNFFYEFDTLEELKAMVSKSKEELDYKNVRLNGPLYWKIVNLESERSWKNVLFS</sequence>
<accession>A0AAD5XYX2</accession>
<dbReference type="AlphaFoldDB" id="A0AAD5XYX2"/>
<keyword evidence="2" id="KW-1185">Reference proteome</keyword>